<dbReference type="Proteomes" id="UP000217790">
    <property type="component" value="Unassembled WGS sequence"/>
</dbReference>
<gene>
    <name evidence="1" type="ORF">ARMGADRAFT_172573</name>
</gene>
<protein>
    <submittedName>
        <fullName evidence="1">Uncharacterized protein</fullName>
    </submittedName>
</protein>
<name>A0A2H3DC03_ARMGA</name>
<dbReference type="AlphaFoldDB" id="A0A2H3DC03"/>
<sequence length="74" mass="8681">MRESLSSTYSHCHNALRAFLTHSRQPFIIRHFQATLPRFIPTFMDPVMMSRWAIVVLPLGRFIFGTENCILQML</sequence>
<evidence type="ECO:0000313" key="1">
    <source>
        <dbReference type="EMBL" id="PBK92755.1"/>
    </source>
</evidence>
<proteinExistence type="predicted"/>
<reference evidence="2" key="1">
    <citation type="journal article" date="2017" name="Nat. Ecol. Evol.">
        <title>Genome expansion and lineage-specific genetic innovations in the forest pathogenic fungi Armillaria.</title>
        <authorList>
            <person name="Sipos G."/>
            <person name="Prasanna A.N."/>
            <person name="Walter M.C."/>
            <person name="O'Connor E."/>
            <person name="Balint B."/>
            <person name="Krizsan K."/>
            <person name="Kiss B."/>
            <person name="Hess J."/>
            <person name="Varga T."/>
            <person name="Slot J."/>
            <person name="Riley R."/>
            <person name="Boka B."/>
            <person name="Rigling D."/>
            <person name="Barry K."/>
            <person name="Lee J."/>
            <person name="Mihaltcheva S."/>
            <person name="LaButti K."/>
            <person name="Lipzen A."/>
            <person name="Waldron R."/>
            <person name="Moloney N.M."/>
            <person name="Sperisen C."/>
            <person name="Kredics L."/>
            <person name="Vagvoelgyi C."/>
            <person name="Patrignani A."/>
            <person name="Fitzpatrick D."/>
            <person name="Nagy I."/>
            <person name="Doyle S."/>
            <person name="Anderson J.B."/>
            <person name="Grigoriev I.V."/>
            <person name="Gueldener U."/>
            <person name="Muensterkoetter M."/>
            <person name="Nagy L.G."/>
        </authorList>
    </citation>
    <scope>NUCLEOTIDE SEQUENCE [LARGE SCALE GENOMIC DNA]</scope>
    <source>
        <strain evidence="2">Ar21-2</strain>
    </source>
</reference>
<evidence type="ECO:0000313" key="2">
    <source>
        <dbReference type="Proteomes" id="UP000217790"/>
    </source>
</evidence>
<accession>A0A2H3DC03</accession>
<dbReference type="InParanoid" id="A0A2H3DC03"/>
<dbReference type="EMBL" id="KZ293658">
    <property type="protein sequence ID" value="PBK92755.1"/>
    <property type="molecule type" value="Genomic_DNA"/>
</dbReference>
<organism evidence="1 2">
    <name type="scientific">Armillaria gallica</name>
    <name type="common">Bulbous honey fungus</name>
    <name type="synonym">Armillaria bulbosa</name>
    <dbReference type="NCBI Taxonomy" id="47427"/>
    <lineage>
        <taxon>Eukaryota</taxon>
        <taxon>Fungi</taxon>
        <taxon>Dikarya</taxon>
        <taxon>Basidiomycota</taxon>
        <taxon>Agaricomycotina</taxon>
        <taxon>Agaricomycetes</taxon>
        <taxon>Agaricomycetidae</taxon>
        <taxon>Agaricales</taxon>
        <taxon>Marasmiineae</taxon>
        <taxon>Physalacriaceae</taxon>
        <taxon>Armillaria</taxon>
    </lineage>
</organism>
<keyword evidence="2" id="KW-1185">Reference proteome</keyword>